<keyword evidence="2" id="KW-0255">Endonuclease</keyword>
<evidence type="ECO:0000259" key="1">
    <source>
        <dbReference type="SMART" id="SM00487"/>
    </source>
</evidence>
<dbReference type="Pfam" id="PF22679">
    <property type="entry name" value="T1R_D3-like"/>
    <property type="match status" value="1"/>
</dbReference>
<keyword evidence="2" id="KW-0540">Nuclease</keyword>
<dbReference type="SUPFAM" id="SSF52540">
    <property type="entry name" value="P-loop containing nucleoside triphosphate hydrolases"/>
    <property type="match status" value="1"/>
</dbReference>
<dbReference type="InterPro" id="IPR055180">
    <property type="entry name" value="HsdR_RecA-like_helicase_dom_2"/>
</dbReference>
<dbReference type="RefSeq" id="WP_234251657.1">
    <property type="nucleotide sequence ID" value="NZ_JABFTQ010000020.1"/>
</dbReference>
<dbReference type="PANTHER" id="PTHR42927:SF1">
    <property type="entry name" value="HELICASE SUPERFAMILY 1 AND 2 DOMAIN-CONTAINING PROTEIN"/>
    <property type="match status" value="1"/>
</dbReference>
<dbReference type="InterPro" id="IPR027417">
    <property type="entry name" value="P-loop_NTPase"/>
</dbReference>
<dbReference type="PANTHER" id="PTHR42927">
    <property type="entry name" value="HELICASE SUPERFAMILY 1 AND 2 DOMAIN-CONTAINING PROTEIN"/>
    <property type="match status" value="1"/>
</dbReference>
<feature type="domain" description="Helicase ATP-binding" evidence="1">
    <location>
        <begin position="294"/>
        <end position="532"/>
    </location>
</feature>
<dbReference type="GO" id="GO:0004519">
    <property type="term" value="F:endonuclease activity"/>
    <property type="evidence" value="ECO:0007669"/>
    <property type="project" value="UniProtKB-KW"/>
</dbReference>
<sequence>MADSREARFQQDIIDAMVGRGWKVGTASGYDRTSALYTEDLLGYVREAWPERWEKFCKANPQAPEQVFVQKVVRELEFAGTLEVLRHGFKVPGVKFDLCSFQPDHGMNPDTLARYRANRLRVVPEISYSPHAREKGKGAESADQNYNPRLDLVLFVNGIPTATLELKSQFKQTVENAKRQYRQDRPIKDPVTRKPEPLLTFKRGALVHFAVSQTEVAMTTKLAGKDTYFLPFNRGTEEGGAGNPPAPDEQSYATAYLWEQVFAPDAWLKVLGRFLHLEQKTVEDFHGQRSTKETLIFPRYHQWEVVNRLVQATLDEGPGRRYLVQHSAGSGKSNSIAWCAHQLANLYAENGTKLFNSVIVVTDRTVLDSQLQDTIYQFEHAHGVVCPITRDIGNKSKSEQLAEALASNTRIIIVTIQTFPALFDALDKRPQLADGNYAVIADEAHSSQTGSSATKLKALLAAAGEALEDDEGEISAEVLLDAAVASRRPSERISYYAFTATPKAKTLELFGRPPDPELPPSADNKPEPFHLYSMRQAIEEGFILDVLTNYVTYSTAWKLAHPEGEEQEVDSKKASRTLAKWVRLHPYNIAQRVEVIVEHYRASVRHLLDGQAKAMVVTASRQEAVRYQLAMQAYIQAQGYGDVHPMVAFSGSVPPDEVIPEDVTETSKLLNPRLKGRDLAEAFDTDDFNVMIAANKFQTGFDQPKLCAMYVDKKLRDVDCVQTLSRLNRLFPGKQTFILDFYNDGQEILDAFAPYYRKAELADVSDPNVVYDLQRSLDASGIYHWPEVKAFSKAFFDPKAPASSLSYYCRPAQDRFKQRYQLTLEQLQTWKEARHIAEQSGDHKGLKRAEQELKDAGTTRDELDLFRKNLQSFVRTYEFLSQIVTFDDPELEQLCVYARHLYPLLRTDRLLEDEVIDVSELELTHYRLTKREEKRLRLEVAESSPLKPVSDVGSGKPHDPEKQHLAEIIDRLNDLYGAEVSDDDKLHFANGIADRIERDEAVMAQVRNHSKEQVMHGLFPKKVTDAVLDALSDHEKLSMPLLEDEEAGSKFQLLIFRLLINRLGRDGCSNE</sequence>
<dbReference type="EMBL" id="JABFTQ010000020">
    <property type="protein sequence ID" value="MCE8049209.1"/>
    <property type="molecule type" value="Genomic_DNA"/>
</dbReference>
<dbReference type="InterPro" id="IPR040980">
    <property type="entry name" value="SWI2_SNF2"/>
</dbReference>
<name>A0ABS9BBE4_9GAMM</name>
<organism evidence="2 3">
    <name type="scientific">Billgrantia desiderata</name>
    <dbReference type="NCBI Taxonomy" id="52021"/>
    <lineage>
        <taxon>Bacteria</taxon>
        <taxon>Pseudomonadati</taxon>
        <taxon>Pseudomonadota</taxon>
        <taxon>Gammaproteobacteria</taxon>
        <taxon>Oceanospirillales</taxon>
        <taxon>Halomonadaceae</taxon>
        <taxon>Billgrantia</taxon>
    </lineage>
</organism>
<dbReference type="Pfam" id="PF18766">
    <property type="entry name" value="SWI2_SNF2"/>
    <property type="match status" value="1"/>
</dbReference>
<keyword evidence="2" id="KW-0378">Hydrolase</keyword>
<proteinExistence type="predicted"/>
<dbReference type="Gene3D" id="3.90.1570.50">
    <property type="match status" value="1"/>
</dbReference>
<dbReference type="SMART" id="SM00487">
    <property type="entry name" value="DEXDc"/>
    <property type="match status" value="1"/>
</dbReference>
<dbReference type="Proteomes" id="UP001320154">
    <property type="component" value="Unassembled WGS sequence"/>
</dbReference>
<gene>
    <name evidence="2" type="ORF">HOP60_21100</name>
</gene>
<accession>A0ABS9BBE4</accession>
<protein>
    <submittedName>
        <fullName evidence="2">Type I restriction endonuclease subunit R</fullName>
    </submittedName>
</protein>
<dbReference type="Gene3D" id="3.40.50.300">
    <property type="entry name" value="P-loop containing nucleotide triphosphate hydrolases"/>
    <property type="match status" value="2"/>
</dbReference>
<keyword evidence="3" id="KW-1185">Reference proteome</keyword>
<evidence type="ECO:0000313" key="3">
    <source>
        <dbReference type="Proteomes" id="UP001320154"/>
    </source>
</evidence>
<evidence type="ECO:0000313" key="2">
    <source>
        <dbReference type="EMBL" id="MCE8049209.1"/>
    </source>
</evidence>
<dbReference type="InterPro" id="IPR007409">
    <property type="entry name" value="Restrct_endonuc_type1_HsdR_N"/>
</dbReference>
<dbReference type="Pfam" id="PF04313">
    <property type="entry name" value="HSDR_N"/>
    <property type="match status" value="1"/>
</dbReference>
<comment type="caution">
    <text evidence="2">The sequence shown here is derived from an EMBL/GenBank/DDBJ whole genome shotgun (WGS) entry which is preliminary data.</text>
</comment>
<reference evidence="2 3" key="1">
    <citation type="journal article" date="2021" name="Front. Microbiol.">
        <title>Aerobic Denitrification and Heterotrophic Sulfur Oxidation in the Genus Halomonas Revealed by Six Novel Species Characterizations and Genome-Based Analysis.</title>
        <authorList>
            <person name="Wang L."/>
            <person name="Shao Z."/>
        </authorList>
    </citation>
    <scope>NUCLEOTIDE SEQUENCE [LARGE SCALE GENOMIC DNA]</scope>
    <source>
        <strain evidence="2 3">MCCC 1A05748</strain>
    </source>
</reference>
<dbReference type="InterPro" id="IPR014001">
    <property type="entry name" value="Helicase_ATP-bd"/>
</dbReference>